<feature type="binding site" evidence="5">
    <location>
        <position position="171"/>
    </location>
    <ligand>
        <name>Mg(2+)</name>
        <dbReference type="ChEBI" id="CHEBI:18420"/>
    </ligand>
</feature>
<dbReference type="EC" id="2.1.1.64" evidence="5"/>
<feature type="binding site" evidence="5">
    <location>
        <position position="40"/>
    </location>
    <ligand>
        <name>S-adenosyl-L-methionine</name>
        <dbReference type="ChEBI" id="CHEBI:59789"/>
    </ligand>
</feature>
<dbReference type="CDD" id="cd02440">
    <property type="entry name" value="AdoMet_MTases"/>
    <property type="match status" value="1"/>
</dbReference>
<dbReference type="InterPro" id="IPR010233">
    <property type="entry name" value="UbiG_MeTrfase"/>
</dbReference>
<keyword evidence="5" id="KW-0479">Metal-binding</keyword>
<feature type="binding site" evidence="5">
    <location>
        <position position="168"/>
    </location>
    <ligand>
        <name>Mg(2+)</name>
        <dbReference type="ChEBI" id="CHEBI:18420"/>
    </ligand>
</feature>
<keyword evidence="5" id="KW-0999">Mitochondrion inner membrane</keyword>
<comment type="function">
    <text evidence="5">O-methyltransferase required for two non-consecutive steps during ubiquinone biosynthesis. Catalyzes the 2 O-methylation of 3,4-dihydroxy-5-(all-trans-polyprenyl)benzoic acid into 4-hydroxy-3-methoxy-5-(all-trans-polyprenyl)benzoic acid. Also catalyzes the last step of ubiquinone biosynthesis by mediating methylation of 3-demethylubiquinone into ubiquinone. Also able to mediate the methylation of 3-demethylubiquinol into ubiquinol.</text>
</comment>
<feature type="binding site" evidence="5">
    <location>
        <position position="112"/>
    </location>
    <ligand>
        <name>S-adenosyl-L-methionine</name>
        <dbReference type="ChEBI" id="CHEBI:59789"/>
    </ligand>
</feature>
<keyword evidence="5" id="KW-0496">Mitochondrion</keyword>
<comment type="catalytic activity">
    <reaction evidence="5">
        <text>a 3-demethylubiquinol + S-adenosyl-L-methionine = a ubiquinol + S-adenosyl-L-homocysteine + H(+)</text>
        <dbReference type="Rhea" id="RHEA:44380"/>
        <dbReference type="Rhea" id="RHEA-COMP:9566"/>
        <dbReference type="Rhea" id="RHEA-COMP:10914"/>
        <dbReference type="ChEBI" id="CHEBI:15378"/>
        <dbReference type="ChEBI" id="CHEBI:17976"/>
        <dbReference type="ChEBI" id="CHEBI:57856"/>
        <dbReference type="ChEBI" id="CHEBI:59789"/>
        <dbReference type="ChEBI" id="CHEBI:84422"/>
        <dbReference type="EC" id="2.1.1.64"/>
    </reaction>
</comment>
<evidence type="ECO:0000256" key="5">
    <source>
        <dbReference type="HAMAP-Rule" id="MF_03190"/>
    </source>
</evidence>
<dbReference type="Pfam" id="PF13489">
    <property type="entry name" value="Methyltransf_23"/>
    <property type="match status" value="1"/>
</dbReference>
<evidence type="ECO:0000256" key="1">
    <source>
        <dbReference type="ARBA" id="ARBA00022603"/>
    </source>
</evidence>
<comment type="similarity">
    <text evidence="5">Belongs to the class I-like SAM-binding methyltransferase superfamily. UbiG/COQ3 family.</text>
</comment>
<feature type="binding site" evidence="5">
    <location>
        <position position="172"/>
    </location>
    <ligand>
        <name>Mg(2+)</name>
        <dbReference type="ChEBI" id="CHEBI:18420"/>
    </ligand>
</feature>
<dbReference type="PANTHER" id="PTHR43464:SF19">
    <property type="entry name" value="UBIQUINONE BIOSYNTHESIS O-METHYLTRANSFERASE, MITOCHONDRIAL"/>
    <property type="match status" value="1"/>
</dbReference>
<protein>
    <recommendedName>
        <fullName evidence="5">Ubiquinone biosynthesis O-methyltransferase, mitochondrial</fullName>
    </recommendedName>
    <alternativeName>
        <fullName evidence="5">3-demethylubiquinol 3-O-methyltransferase</fullName>
        <ecNumber evidence="5">2.1.1.64</ecNumber>
    </alternativeName>
    <alternativeName>
        <fullName evidence="5">3-demethylubiquinone 3-O-methyltransferase</fullName>
        <ecNumber evidence="5">2.1.1.-</ecNumber>
    </alternativeName>
    <alternativeName>
        <fullName evidence="5">Polyprenyldihydroxybenzoate methyltransferase</fullName>
        <ecNumber evidence="5">2.1.1.114</ecNumber>
    </alternativeName>
</protein>
<gene>
    <name evidence="5 6" type="primary">COQ3</name>
    <name evidence="6" type="ORF">Q9L58_007189</name>
</gene>
<proteinExistence type="inferred from homology"/>
<evidence type="ECO:0000256" key="4">
    <source>
        <dbReference type="ARBA" id="ARBA00022691"/>
    </source>
</evidence>
<comment type="cofactor">
    <cofactor evidence="5">
        <name>Mg(2+)</name>
        <dbReference type="ChEBI" id="CHEBI:18420"/>
    </cofactor>
</comment>
<comment type="catalytic activity">
    <reaction evidence="5">
        <text>a 3,4-dihydroxy-5-(all-trans-polyprenyl)benzoate + S-adenosyl-L-methionine = a 4-hydroxy-3-methoxy-5-(all-trans-polyprenyl)benzoate + S-adenosyl-L-homocysteine + H(+)</text>
        <dbReference type="Rhea" id="RHEA:44452"/>
        <dbReference type="Rhea" id="RHEA-COMP:10930"/>
        <dbReference type="Rhea" id="RHEA-COMP:10931"/>
        <dbReference type="ChEBI" id="CHEBI:15378"/>
        <dbReference type="ChEBI" id="CHEBI:57856"/>
        <dbReference type="ChEBI" id="CHEBI:59789"/>
        <dbReference type="ChEBI" id="CHEBI:64694"/>
        <dbReference type="ChEBI" id="CHEBI:84443"/>
        <dbReference type="EC" id="2.1.1.114"/>
    </reaction>
</comment>
<evidence type="ECO:0000256" key="3">
    <source>
        <dbReference type="ARBA" id="ARBA00022688"/>
    </source>
</evidence>
<dbReference type="PANTHER" id="PTHR43464">
    <property type="entry name" value="METHYLTRANSFERASE"/>
    <property type="match status" value="1"/>
</dbReference>
<keyword evidence="7" id="KW-1185">Reference proteome</keyword>
<evidence type="ECO:0000313" key="7">
    <source>
        <dbReference type="Proteomes" id="UP001447188"/>
    </source>
</evidence>
<keyword evidence="1 5" id="KW-0489">Methyltransferase</keyword>
<keyword evidence="2 5" id="KW-0808">Transferase</keyword>
<keyword evidence="3 5" id="KW-0831">Ubiquinone biosynthesis</keyword>
<evidence type="ECO:0000313" key="6">
    <source>
        <dbReference type="EMBL" id="KAL0633886.1"/>
    </source>
</evidence>
<feature type="binding site" evidence="5">
    <location>
        <position position="89"/>
    </location>
    <ligand>
        <name>S-adenosyl-L-methionine</name>
        <dbReference type="ChEBI" id="CHEBI:59789"/>
    </ligand>
</feature>
<dbReference type="Proteomes" id="UP001447188">
    <property type="component" value="Unassembled WGS sequence"/>
</dbReference>
<comment type="caution">
    <text evidence="6">The sequence shown here is derived from an EMBL/GenBank/DDBJ whole genome shotgun (WGS) entry which is preliminary data.</text>
</comment>
<keyword evidence="4 5" id="KW-0949">S-adenosyl-L-methionine</keyword>
<dbReference type="EC" id="2.1.1.114" evidence="5"/>
<dbReference type="EC" id="2.1.1.-" evidence="5"/>
<dbReference type="Gene3D" id="3.40.50.150">
    <property type="entry name" value="Vaccinia Virus protein VP39"/>
    <property type="match status" value="1"/>
</dbReference>
<evidence type="ECO:0000256" key="2">
    <source>
        <dbReference type="ARBA" id="ARBA00022679"/>
    </source>
</evidence>
<comment type="catalytic activity">
    <reaction evidence="5">
        <text>a 3-demethylubiquinone + S-adenosyl-L-methionine = a ubiquinone + S-adenosyl-L-homocysteine</text>
        <dbReference type="Rhea" id="RHEA:81215"/>
        <dbReference type="Rhea" id="RHEA-COMP:9565"/>
        <dbReference type="Rhea" id="RHEA-COMP:19654"/>
        <dbReference type="ChEBI" id="CHEBI:16389"/>
        <dbReference type="ChEBI" id="CHEBI:57856"/>
        <dbReference type="ChEBI" id="CHEBI:59789"/>
        <dbReference type="ChEBI" id="CHEBI:231825"/>
    </reaction>
</comment>
<comment type="subunit">
    <text evidence="5">Component of a multi-subunit COQ enzyme complex, composed of at least COQ3, COQ4, COQ5, COQ6, COQ7 and COQ9.</text>
</comment>
<reference evidence="6 7" key="1">
    <citation type="submission" date="2024-02" db="EMBL/GenBank/DDBJ databases">
        <title>Discinaceae phylogenomics.</title>
        <authorList>
            <person name="Dirks A.C."/>
            <person name="James T.Y."/>
        </authorList>
    </citation>
    <scope>NUCLEOTIDE SEQUENCE [LARGE SCALE GENOMIC DNA]</scope>
    <source>
        <strain evidence="6 7">ACD0624</strain>
    </source>
</reference>
<name>A0ABR3GDH8_9PEZI</name>
<comment type="pathway">
    <text evidence="5">Cofactor biosynthesis; ubiquinone biosynthesis.</text>
</comment>
<dbReference type="SUPFAM" id="SSF53335">
    <property type="entry name" value="S-adenosyl-L-methionine-dependent methyltransferases"/>
    <property type="match status" value="1"/>
</dbReference>
<feature type="binding site" evidence="5">
    <location>
        <position position="167"/>
    </location>
    <ligand>
        <name>S-adenosyl-L-methionine</name>
        <dbReference type="ChEBI" id="CHEBI:59789"/>
    </ligand>
</feature>
<keyword evidence="5" id="KW-0472">Membrane</keyword>
<dbReference type="EMBL" id="JBBBZM010000110">
    <property type="protein sequence ID" value="KAL0633886.1"/>
    <property type="molecule type" value="Genomic_DNA"/>
</dbReference>
<dbReference type="HAMAP" id="MF_00472">
    <property type="entry name" value="UbiG"/>
    <property type="match status" value="1"/>
</dbReference>
<sequence length="286" mass="31237">MATTGTSVDPTEISHFDGLASTWWDPHGSSRLLHLMNPIRLQFIQTCLLRGSPVAVTSSARGEDSLGADVVEQVQGRGNSVGLRYLDVGCGGGILAEALARLKSTESVLGVDASTEVLKVAESHRRTDPALQGRLRYLNTTIDGLGEELKKGKGEGNDMQFDIVTMMEVIEHVPHPSTFLSETMTHIRPGGWLILSTIARTWSSWLITKLVAEDILNIVPRGTHDWNKYINADELEAFFKKQPGWGGDGGVVVMGCIYIPGFGWREVKGGEKVGNYFFGVRRNVDG</sequence>
<dbReference type="GO" id="GO:0032259">
    <property type="term" value="P:methylation"/>
    <property type="evidence" value="ECO:0007669"/>
    <property type="project" value="UniProtKB-KW"/>
</dbReference>
<dbReference type="GO" id="GO:0008168">
    <property type="term" value="F:methyltransferase activity"/>
    <property type="evidence" value="ECO:0007669"/>
    <property type="project" value="UniProtKB-KW"/>
</dbReference>
<accession>A0ABR3GDH8</accession>
<dbReference type="NCBIfam" id="TIGR01983">
    <property type="entry name" value="UbiG"/>
    <property type="match status" value="1"/>
</dbReference>
<organism evidence="6 7">
    <name type="scientific">Discina gigas</name>
    <dbReference type="NCBI Taxonomy" id="1032678"/>
    <lineage>
        <taxon>Eukaryota</taxon>
        <taxon>Fungi</taxon>
        <taxon>Dikarya</taxon>
        <taxon>Ascomycota</taxon>
        <taxon>Pezizomycotina</taxon>
        <taxon>Pezizomycetes</taxon>
        <taxon>Pezizales</taxon>
        <taxon>Discinaceae</taxon>
        <taxon>Discina</taxon>
    </lineage>
</organism>
<comment type="subcellular location">
    <subcellularLocation>
        <location evidence="5">Mitochondrion inner membrane</location>
        <topology evidence="5">Peripheral membrane protein</topology>
        <orientation evidence="5">Matrix side</orientation>
    </subcellularLocation>
</comment>
<dbReference type="InterPro" id="IPR029063">
    <property type="entry name" value="SAM-dependent_MTases_sf"/>
</dbReference>
<keyword evidence="5" id="KW-0460">Magnesium</keyword>